<evidence type="ECO:0000313" key="1">
    <source>
        <dbReference type="EMBL" id="MCM2531383.1"/>
    </source>
</evidence>
<reference evidence="1 2" key="1">
    <citation type="submission" date="2022-06" db="EMBL/GenBank/DDBJ databases">
        <authorList>
            <person name="Jeon C.O."/>
        </authorList>
    </citation>
    <scope>NUCLEOTIDE SEQUENCE [LARGE SCALE GENOMIC DNA]</scope>
    <source>
        <strain evidence="1 2">KCTC 13943</strain>
    </source>
</reference>
<accession>A0ABT0W6Y4</accession>
<proteinExistence type="predicted"/>
<protein>
    <recommendedName>
        <fullName evidence="3">Glycosyl hydrolase family 13 catalytic domain-containing protein</fullName>
    </recommendedName>
</protein>
<dbReference type="InterPro" id="IPR017853">
    <property type="entry name" value="GH"/>
</dbReference>
<dbReference type="SUPFAM" id="SSF51445">
    <property type="entry name" value="(Trans)glycosidases"/>
    <property type="match status" value="1"/>
</dbReference>
<organism evidence="1 2">
    <name type="scientific">Neobacillus pocheonensis</name>
    <dbReference type="NCBI Taxonomy" id="363869"/>
    <lineage>
        <taxon>Bacteria</taxon>
        <taxon>Bacillati</taxon>
        <taxon>Bacillota</taxon>
        <taxon>Bacilli</taxon>
        <taxon>Bacillales</taxon>
        <taxon>Bacillaceae</taxon>
        <taxon>Neobacillus</taxon>
    </lineage>
</organism>
<comment type="caution">
    <text evidence="1">The sequence shown here is derived from an EMBL/GenBank/DDBJ whole genome shotgun (WGS) entry which is preliminary data.</text>
</comment>
<dbReference type="Proteomes" id="UP001523262">
    <property type="component" value="Unassembled WGS sequence"/>
</dbReference>
<gene>
    <name evidence="1" type="ORF">NDK43_01875</name>
</gene>
<dbReference type="PANTHER" id="PTHR43002">
    <property type="entry name" value="GLYCOGEN DEBRANCHING ENZYME"/>
    <property type="match status" value="1"/>
</dbReference>
<sequence length="78" mass="8892">MEATGLSYLKELGITHIEFLPFNDFAGVDESDRNKEYNWGYNPIHFNAPDGSYSTNPSNPYSRIKELKQLIDNIHSIG</sequence>
<evidence type="ECO:0000313" key="2">
    <source>
        <dbReference type="Proteomes" id="UP001523262"/>
    </source>
</evidence>
<keyword evidence="2" id="KW-1185">Reference proteome</keyword>
<name>A0ABT0W6Y4_9BACI</name>
<dbReference type="EMBL" id="JAMQCR010000001">
    <property type="protein sequence ID" value="MCM2531383.1"/>
    <property type="molecule type" value="Genomic_DNA"/>
</dbReference>
<evidence type="ECO:0008006" key="3">
    <source>
        <dbReference type="Google" id="ProtNLM"/>
    </source>
</evidence>
<dbReference type="Gene3D" id="3.20.20.80">
    <property type="entry name" value="Glycosidases"/>
    <property type="match status" value="1"/>
</dbReference>